<dbReference type="InterPro" id="IPR001789">
    <property type="entry name" value="Sig_transdc_resp-reg_receiver"/>
</dbReference>
<dbReference type="Pfam" id="PF00072">
    <property type="entry name" value="Response_reg"/>
    <property type="match status" value="1"/>
</dbReference>
<dbReference type="InterPro" id="IPR011006">
    <property type="entry name" value="CheY-like_superfamily"/>
</dbReference>
<evidence type="ECO:0000256" key="2">
    <source>
        <dbReference type="ARBA" id="ARBA00023015"/>
    </source>
</evidence>
<dbReference type="InterPro" id="IPR013249">
    <property type="entry name" value="RNA_pol_sigma70_r4_t2"/>
</dbReference>
<keyword evidence="5" id="KW-0804">Transcription</keyword>
<evidence type="ECO:0000313" key="8">
    <source>
        <dbReference type="EMBL" id="MBB4965301.1"/>
    </source>
</evidence>
<keyword evidence="9" id="KW-1185">Reference proteome</keyword>
<evidence type="ECO:0000313" key="9">
    <source>
        <dbReference type="Proteomes" id="UP000542674"/>
    </source>
</evidence>
<dbReference type="RefSeq" id="WP_184668784.1">
    <property type="nucleotide sequence ID" value="NZ_BAABAI010000045.1"/>
</dbReference>
<keyword evidence="3" id="KW-0731">Sigma factor</keyword>
<evidence type="ECO:0000256" key="4">
    <source>
        <dbReference type="ARBA" id="ARBA00023125"/>
    </source>
</evidence>
<dbReference type="SMART" id="SM00448">
    <property type="entry name" value="REC"/>
    <property type="match status" value="1"/>
</dbReference>
<keyword evidence="4 8" id="KW-0238">DNA-binding</keyword>
<reference evidence="8 9" key="1">
    <citation type="submission" date="2020-08" db="EMBL/GenBank/DDBJ databases">
        <title>Sequencing the genomes of 1000 actinobacteria strains.</title>
        <authorList>
            <person name="Klenk H.-P."/>
        </authorList>
    </citation>
    <scope>NUCLEOTIDE SEQUENCE [LARGE SCALE GENOMIC DNA]</scope>
    <source>
        <strain evidence="8 9">DSM 45084</strain>
    </source>
</reference>
<sequence length="209" mass="22489">MTTVGVVDDDPIFRDGVGTWLAAHTEDVVVVGVADSVAALRTLLVEPPDVVVLDVVLGGSLLVDNLAALEGWGPLVVVASEDGRSPEMRRRALAGGARTFVGKTAGYAPLRTAIDHVVATGWYTPPELARFLYSEPARAALSTRQAEALRLYAGNLALADIAKRMGISKDTVKTYLRQIRERYRDLGRAASTRAELGARAQEDGYDGRW</sequence>
<dbReference type="InterPro" id="IPR016032">
    <property type="entry name" value="Sig_transdc_resp-reg_C-effctor"/>
</dbReference>
<keyword evidence="2" id="KW-0805">Transcription regulation</keyword>
<evidence type="ECO:0000256" key="5">
    <source>
        <dbReference type="ARBA" id="ARBA00023163"/>
    </source>
</evidence>
<dbReference type="EMBL" id="JACHJS010000001">
    <property type="protein sequence ID" value="MBB4965301.1"/>
    <property type="molecule type" value="Genomic_DNA"/>
</dbReference>
<dbReference type="Pfam" id="PF08281">
    <property type="entry name" value="Sigma70_r4_2"/>
    <property type="match status" value="1"/>
</dbReference>
<evidence type="ECO:0000259" key="7">
    <source>
        <dbReference type="PROSITE" id="PS50110"/>
    </source>
</evidence>
<evidence type="ECO:0000256" key="1">
    <source>
        <dbReference type="ARBA" id="ARBA00010641"/>
    </source>
</evidence>
<dbReference type="PROSITE" id="PS50110">
    <property type="entry name" value="RESPONSE_REGULATORY"/>
    <property type="match status" value="1"/>
</dbReference>
<accession>A0A7W7T2H4</accession>
<dbReference type="Proteomes" id="UP000542674">
    <property type="component" value="Unassembled WGS sequence"/>
</dbReference>
<feature type="domain" description="Response regulatory" evidence="7">
    <location>
        <begin position="3"/>
        <end position="118"/>
    </location>
</feature>
<dbReference type="PANTHER" id="PTHR43214">
    <property type="entry name" value="TWO-COMPONENT RESPONSE REGULATOR"/>
    <property type="match status" value="1"/>
</dbReference>
<dbReference type="GO" id="GO:0000160">
    <property type="term" value="P:phosphorelay signal transduction system"/>
    <property type="evidence" value="ECO:0007669"/>
    <property type="project" value="InterPro"/>
</dbReference>
<dbReference type="GO" id="GO:0016987">
    <property type="term" value="F:sigma factor activity"/>
    <property type="evidence" value="ECO:0007669"/>
    <property type="project" value="UniProtKB-KW"/>
</dbReference>
<dbReference type="SUPFAM" id="SSF46894">
    <property type="entry name" value="C-terminal effector domain of the bipartite response regulators"/>
    <property type="match status" value="1"/>
</dbReference>
<dbReference type="SUPFAM" id="SSF52172">
    <property type="entry name" value="CheY-like"/>
    <property type="match status" value="1"/>
</dbReference>
<gene>
    <name evidence="8" type="ORF">F4559_002660</name>
</gene>
<dbReference type="PANTHER" id="PTHR43214:SF44">
    <property type="entry name" value="TWO-COMPONENT RESPONSE REGULATOR"/>
    <property type="match status" value="1"/>
</dbReference>
<comment type="similarity">
    <text evidence="1">Belongs to the sigma-70 factor family. ECF subfamily.</text>
</comment>
<dbReference type="AlphaFoldDB" id="A0A7W7T2H4"/>
<proteinExistence type="inferred from homology"/>
<protein>
    <submittedName>
        <fullName evidence="8">DNA-binding NarL/FixJ family response regulator</fullName>
    </submittedName>
</protein>
<dbReference type="InterPro" id="IPR000792">
    <property type="entry name" value="Tscrpt_reg_LuxR_C"/>
</dbReference>
<evidence type="ECO:0000256" key="6">
    <source>
        <dbReference type="PROSITE-ProRule" id="PRU00169"/>
    </source>
</evidence>
<dbReference type="Gene3D" id="3.40.50.2300">
    <property type="match status" value="1"/>
</dbReference>
<dbReference type="GO" id="GO:0006352">
    <property type="term" value="P:DNA-templated transcription initiation"/>
    <property type="evidence" value="ECO:0007669"/>
    <property type="project" value="InterPro"/>
</dbReference>
<dbReference type="SMART" id="SM00421">
    <property type="entry name" value="HTH_LUXR"/>
    <property type="match status" value="1"/>
</dbReference>
<name>A0A7W7T2H4_9PSEU</name>
<dbReference type="GO" id="GO:0003677">
    <property type="term" value="F:DNA binding"/>
    <property type="evidence" value="ECO:0007669"/>
    <property type="project" value="UniProtKB-KW"/>
</dbReference>
<comment type="caution">
    <text evidence="8">The sequence shown here is derived from an EMBL/GenBank/DDBJ whole genome shotgun (WGS) entry which is preliminary data.</text>
</comment>
<dbReference type="InterPro" id="IPR036388">
    <property type="entry name" value="WH-like_DNA-bd_sf"/>
</dbReference>
<keyword evidence="6" id="KW-0597">Phosphoprotein</keyword>
<dbReference type="Gene3D" id="1.10.10.10">
    <property type="entry name" value="Winged helix-like DNA-binding domain superfamily/Winged helix DNA-binding domain"/>
    <property type="match status" value="1"/>
</dbReference>
<dbReference type="InterPro" id="IPR039420">
    <property type="entry name" value="WalR-like"/>
</dbReference>
<organism evidence="8 9">
    <name type="scientific">Saccharothrix violaceirubra</name>
    <dbReference type="NCBI Taxonomy" id="413306"/>
    <lineage>
        <taxon>Bacteria</taxon>
        <taxon>Bacillati</taxon>
        <taxon>Actinomycetota</taxon>
        <taxon>Actinomycetes</taxon>
        <taxon>Pseudonocardiales</taxon>
        <taxon>Pseudonocardiaceae</taxon>
        <taxon>Saccharothrix</taxon>
    </lineage>
</organism>
<evidence type="ECO:0000256" key="3">
    <source>
        <dbReference type="ARBA" id="ARBA00023082"/>
    </source>
</evidence>
<feature type="modified residue" description="4-aspartylphosphate" evidence="6">
    <location>
        <position position="54"/>
    </location>
</feature>